<feature type="compositionally biased region" description="Polar residues" evidence="1">
    <location>
        <begin position="38"/>
        <end position="61"/>
    </location>
</feature>
<evidence type="ECO:0000256" key="1">
    <source>
        <dbReference type="SAM" id="MobiDB-lite"/>
    </source>
</evidence>
<evidence type="ECO:0000313" key="4">
    <source>
        <dbReference type="EMBL" id="GBE93825.1"/>
    </source>
</evidence>
<dbReference type="PANTHER" id="PTHR36933">
    <property type="entry name" value="SLL0788 PROTEIN"/>
    <property type="match status" value="1"/>
</dbReference>
<feature type="signal peptide" evidence="2">
    <location>
        <begin position="1"/>
        <end position="31"/>
    </location>
</feature>
<organism evidence="4 5">
    <name type="scientific">Nostoc cycadae WK-1</name>
    <dbReference type="NCBI Taxonomy" id="1861711"/>
    <lineage>
        <taxon>Bacteria</taxon>
        <taxon>Bacillati</taxon>
        <taxon>Cyanobacteriota</taxon>
        <taxon>Cyanophyceae</taxon>
        <taxon>Nostocales</taxon>
        <taxon>Nostocaceae</taxon>
        <taxon>Nostoc</taxon>
    </lineage>
</organism>
<protein>
    <recommendedName>
        <fullName evidence="3">DUF305 domain-containing protein</fullName>
    </recommendedName>
</protein>
<dbReference type="InterPro" id="IPR012347">
    <property type="entry name" value="Ferritin-like"/>
</dbReference>
<dbReference type="EMBL" id="BDGE01000060">
    <property type="protein sequence ID" value="GBE93825.1"/>
    <property type="molecule type" value="Genomic_DNA"/>
</dbReference>
<accession>A0A2H6LKS5</accession>
<name>A0A2H6LKS5_9NOSO</name>
<proteinExistence type="predicted"/>
<keyword evidence="2" id="KW-0732">Signal</keyword>
<dbReference type="PANTHER" id="PTHR36933:SF1">
    <property type="entry name" value="SLL0788 PROTEIN"/>
    <property type="match status" value="1"/>
</dbReference>
<dbReference type="PROSITE" id="PS51257">
    <property type="entry name" value="PROKAR_LIPOPROTEIN"/>
    <property type="match status" value="1"/>
</dbReference>
<comment type="caution">
    <text evidence="4">The sequence shown here is derived from an EMBL/GenBank/DDBJ whole genome shotgun (WGS) entry which is preliminary data.</text>
</comment>
<dbReference type="AlphaFoldDB" id="A0A2H6LKS5"/>
<feature type="chain" id="PRO_5014186028" description="DUF305 domain-containing protein" evidence="2">
    <location>
        <begin position="32"/>
        <end position="242"/>
    </location>
</feature>
<reference evidence="5" key="1">
    <citation type="journal article" date="2018" name="Genome Announc.">
        <title>Draft Genome Sequence of the Nitrogen-Fixing and Hormogonia-Inducing Cyanobacterium Nostoc cycadae Strain WK-1, Isolated from the Coralloid Roots of Cycas revoluta.</title>
        <authorList>
            <person name="Kanesaki Y."/>
            <person name="Hirose M."/>
            <person name="Hirose Y."/>
            <person name="Fujisawa T."/>
            <person name="Nakamura Y."/>
            <person name="Watanabe S."/>
            <person name="Matsunaga S."/>
            <person name="Uchida H."/>
            <person name="Murakami A."/>
        </authorList>
    </citation>
    <scope>NUCLEOTIDE SEQUENCE [LARGE SCALE GENOMIC DNA]</scope>
    <source>
        <strain evidence="5">WK-1</strain>
    </source>
</reference>
<evidence type="ECO:0000259" key="3">
    <source>
        <dbReference type="Pfam" id="PF03713"/>
    </source>
</evidence>
<dbReference type="Pfam" id="PF03713">
    <property type="entry name" value="DUF305"/>
    <property type="match status" value="1"/>
</dbReference>
<dbReference type="InterPro" id="IPR005183">
    <property type="entry name" value="DUF305_CopM-like"/>
</dbReference>
<feature type="region of interest" description="Disordered" evidence="1">
    <location>
        <begin position="35"/>
        <end position="75"/>
    </location>
</feature>
<sequence>MIPMQRSTLRNSFLSLTLVAIASFSSSLLTACSTTASQNQSQAPNSTTTNTTDKQPMNHDSGSMHHGSGMNHSMAMDLGPADANYDLRFIDAMIPHHQGATVMAKEAQQKSKRPQIKKLADEIIKAQNQEITQMKQWRTAWYPKAEDKPVAYDAKQGKTVEMSSEQMQSMMMNMDLGAADTEFDLRFINAMIPHHESAVVMAKDALQKSQRPEIKNLAQEIIKAQEAEINQMKQWRKAWYNK</sequence>
<dbReference type="Gene3D" id="1.20.1260.10">
    <property type="match status" value="1"/>
</dbReference>
<gene>
    <name evidence="4" type="ORF">NCWK1_3590</name>
</gene>
<keyword evidence="5" id="KW-1185">Reference proteome</keyword>
<evidence type="ECO:0000256" key="2">
    <source>
        <dbReference type="SAM" id="SignalP"/>
    </source>
</evidence>
<evidence type="ECO:0000313" key="5">
    <source>
        <dbReference type="Proteomes" id="UP000236527"/>
    </source>
</evidence>
<feature type="domain" description="DUF305" evidence="3">
    <location>
        <begin position="86"/>
        <end position="235"/>
    </location>
</feature>
<dbReference type="Proteomes" id="UP000236527">
    <property type="component" value="Unassembled WGS sequence"/>
</dbReference>
<dbReference type="RefSeq" id="WP_103125753.1">
    <property type="nucleotide sequence ID" value="NZ_DF978432.1"/>
</dbReference>